<comment type="caution">
    <text evidence="1">The sequence shown here is derived from an EMBL/GenBank/DDBJ whole genome shotgun (WGS) entry which is preliminary data.</text>
</comment>
<accession>A0A316XEL5</accession>
<name>A0A316XEL5_9FLAO</name>
<keyword evidence="2" id="KW-1185">Reference proteome</keyword>
<gene>
    <name evidence="1" type="ORF">C1631_011905</name>
</gene>
<dbReference type="RefSeq" id="WP_103248756.1">
    <property type="nucleotide sequence ID" value="NZ_PPED02000002.1"/>
</dbReference>
<organism evidence="1 2">
    <name type="scientific">Chryseobacterium phosphatilyticum</name>
    <dbReference type="NCBI Taxonomy" id="475075"/>
    <lineage>
        <taxon>Bacteria</taxon>
        <taxon>Pseudomonadati</taxon>
        <taxon>Bacteroidota</taxon>
        <taxon>Flavobacteriia</taxon>
        <taxon>Flavobacteriales</taxon>
        <taxon>Weeksellaceae</taxon>
        <taxon>Chryseobacterium group</taxon>
        <taxon>Chryseobacterium</taxon>
    </lineage>
</organism>
<proteinExistence type="predicted"/>
<evidence type="ECO:0000313" key="1">
    <source>
        <dbReference type="EMBL" id="PWN70653.1"/>
    </source>
</evidence>
<dbReference type="AlphaFoldDB" id="A0A316XEL5"/>
<dbReference type="Gene3D" id="2.180.10.10">
    <property type="entry name" value="RHS repeat-associated core"/>
    <property type="match status" value="1"/>
</dbReference>
<dbReference type="Proteomes" id="UP000236594">
    <property type="component" value="Unassembled WGS sequence"/>
</dbReference>
<evidence type="ECO:0000313" key="2">
    <source>
        <dbReference type="Proteomes" id="UP000236594"/>
    </source>
</evidence>
<evidence type="ECO:0008006" key="3">
    <source>
        <dbReference type="Google" id="ProtNLM"/>
    </source>
</evidence>
<sequence length="265" mass="30614">MKNKLFLSLFSSVVFFNSCSNNEDLPSYSTRKQKLLRSIFVTHYDNSFKPKYIQHTFRYNPAGEVIKITSQEGLTTFEYSNGKPSKINYYNDKEQLIYYNTFTYNNDKLAEVKAIYANSEYNRTTTYTYNSNGQLIGSILCQSPDCSKQSTISYTYDGDNISTETSTTGGTLNSIKKDFFYDNRYSPFTDTNKYLRIAMGGAYSLSKNNYTTEKISYKNDDGTWTQKQTNYYIIEYDSNGLPQSVVGKDAKGNDIVDYYYQYDLN</sequence>
<dbReference type="EMBL" id="PPED02000002">
    <property type="protein sequence ID" value="PWN70653.1"/>
    <property type="molecule type" value="Genomic_DNA"/>
</dbReference>
<protein>
    <recommendedName>
        <fullName evidence="3">YD repeat-containing protein</fullName>
    </recommendedName>
</protein>
<dbReference type="OrthoDB" id="1273664at2"/>
<reference evidence="1 2" key="1">
    <citation type="submission" date="2018-04" db="EMBL/GenBank/DDBJ databases">
        <title>Draft Genome Sequence of Phosphate-Solubilizing Chryseobacterium sp. ISE14 that is a Biocontrol and Plant Growth-Promoting Rhizobacterium Isolated from Cucumber.</title>
        <authorList>
            <person name="Jeong J.-J."/>
            <person name="Sang M.K."/>
            <person name="Choi I.-G."/>
            <person name="Kim K.D."/>
        </authorList>
    </citation>
    <scope>NUCLEOTIDE SEQUENCE [LARGE SCALE GENOMIC DNA]</scope>
    <source>
        <strain evidence="1 2">ISE14</strain>
    </source>
</reference>